<evidence type="ECO:0000259" key="3">
    <source>
        <dbReference type="Pfam" id="PF14214"/>
    </source>
</evidence>
<reference evidence="6" key="2">
    <citation type="submission" date="2025-08" db="UniProtKB">
        <authorList>
            <consortium name="RefSeq"/>
        </authorList>
    </citation>
    <scope>IDENTIFICATION</scope>
    <source>
        <tissue evidence="6">Leaf</tissue>
    </source>
</reference>
<evidence type="ECO:0000259" key="4">
    <source>
        <dbReference type="Pfam" id="PF21530"/>
    </source>
</evidence>
<dbReference type="PANTHER" id="PTHR10492:SF90">
    <property type="entry name" value="ATP-DEPENDENT DNA HELICASE"/>
    <property type="match status" value="1"/>
</dbReference>
<feature type="domain" description="Helitron helicase-like" evidence="3">
    <location>
        <begin position="32"/>
        <end position="189"/>
    </location>
</feature>
<feature type="domain" description="DNA helicase Pif1-like 2B" evidence="4">
    <location>
        <begin position="1038"/>
        <end position="1084"/>
    </location>
</feature>
<keyword evidence="1" id="KW-0227">DNA damage</keyword>
<evidence type="ECO:0000313" key="5">
    <source>
        <dbReference type="Proteomes" id="UP000813463"/>
    </source>
</evidence>
<dbReference type="InterPro" id="IPR010285">
    <property type="entry name" value="DNA_helicase_pif1-like_DEAD"/>
</dbReference>
<keyword evidence="1" id="KW-0067">ATP-binding</keyword>
<reference evidence="5" key="1">
    <citation type="journal article" date="2021" name="Nat. Commun.">
        <title>Genomic analyses provide insights into spinach domestication and the genetic basis of agronomic traits.</title>
        <authorList>
            <person name="Cai X."/>
            <person name="Sun X."/>
            <person name="Xu C."/>
            <person name="Sun H."/>
            <person name="Wang X."/>
            <person name="Ge C."/>
            <person name="Zhang Z."/>
            <person name="Wang Q."/>
            <person name="Fei Z."/>
            <person name="Jiao C."/>
            <person name="Wang Q."/>
        </authorList>
    </citation>
    <scope>NUCLEOTIDE SEQUENCE [LARGE SCALE GENOMIC DNA]</scope>
    <source>
        <strain evidence="5">cv. Varoflay</strain>
    </source>
</reference>
<protein>
    <recommendedName>
        <fullName evidence="1">ATP-dependent DNA helicase</fullName>
        <ecNumber evidence="1">5.6.2.3</ecNumber>
    </recommendedName>
</protein>
<comment type="similarity">
    <text evidence="1">Belongs to the helicase family.</text>
</comment>
<dbReference type="RefSeq" id="XP_056685460.1">
    <property type="nucleotide sequence ID" value="XM_056829482.1"/>
</dbReference>
<dbReference type="Proteomes" id="UP000813463">
    <property type="component" value="Chromosome 5"/>
</dbReference>
<dbReference type="InterPro" id="IPR025476">
    <property type="entry name" value="Helitron_helicase-like"/>
</dbReference>
<name>A0ABM3QQ28_SPIOL</name>
<gene>
    <name evidence="6" type="primary">LOC110780404</name>
</gene>
<dbReference type="EC" id="5.6.2.3" evidence="1"/>
<dbReference type="Pfam" id="PF21530">
    <property type="entry name" value="Pif1_2B_dom"/>
    <property type="match status" value="1"/>
</dbReference>
<organism evidence="5 6">
    <name type="scientific">Spinacia oleracea</name>
    <name type="common">Spinach</name>
    <dbReference type="NCBI Taxonomy" id="3562"/>
    <lineage>
        <taxon>Eukaryota</taxon>
        <taxon>Viridiplantae</taxon>
        <taxon>Streptophyta</taxon>
        <taxon>Embryophyta</taxon>
        <taxon>Tracheophyta</taxon>
        <taxon>Spermatophyta</taxon>
        <taxon>Magnoliopsida</taxon>
        <taxon>eudicotyledons</taxon>
        <taxon>Gunneridae</taxon>
        <taxon>Pentapetalae</taxon>
        <taxon>Caryophyllales</taxon>
        <taxon>Chenopodiaceae</taxon>
        <taxon>Chenopodioideae</taxon>
        <taxon>Anserineae</taxon>
        <taxon>Spinacia</taxon>
    </lineage>
</organism>
<dbReference type="Pfam" id="PF05970">
    <property type="entry name" value="PIF1"/>
    <property type="match status" value="1"/>
</dbReference>
<keyword evidence="1" id="KW-0347">Helicase</keyword>
<comment type="cofactor">
    <cofactor evidence="1">
        <name>Mg(2+)</name>
        <dbReference type="ChEBI" id="CHEBI:18420"/>
    </cofactor>
</comment>
<evidence type="ECO:0000313" key="6">
    <source>
        <dbReference type="RefSeq" id="XP_056685460.1"/>
    </source>
</evidence>
<evidence type="ECO:0000256" key="1">
    <source>
        <dbReference type="RuleBase" id="RU363044"/>
    </source>
</evidence>
<dbReference type="GeneID" id="110780404"/>
<sequence length="1221" mass="139137">MAMQYPLLFPYGEDGYTTDIPHNDREEIGRRQREKEAKTRFQLGRLNQQQQVDAFTCMQEGRLEWVRSNQKKLRKDVLRGLTDAVSRGDTTPASVGQRVILPSSFTGSLRFMIQNYHDALAICRWAGPPDLFITMTCNPKWPEIREFLSLIPGQKPEDRPDIIARVFKIKLDELMVDLTKRNICGRTKADSVFLVLADSITWFQWVYVDCSYQSSQEIIILTLNYLAILTFNHLAAIYTIEFQKRGLPHVHMLLFLHEADKLRTPSDIDRLILAELPDQELDPIAFEAVVQYMTHGPCGSLNPKCPCMHGGRCTKYYPKDFNNETVIGEDGYPAYRRRNNGRTATKNGHTIDNTFIVPYNVDLLVKYQAHINVEVCNKYTCTKYLFKYMNKGPDMALATIQEATENAMPGGQLGNHEPQKDEIQSYLQCRYVSAAEACWRVFGFPIQYKYPPVQRLSCHLEEEQTVMFEDHEHLDEVLERVGPAKTPLIGWMEANKKYPQARTLTYHEFPTEWVWLTKEKRWKVRDDRFKIGRIYYVHPASGELYYLRMLLNIVTGSTTFGEIRTVNGIEYATFKEACNAMGLLEGDTEWHEALQAASSWAHAPQLRELFVTILIFCEVSNPSDLWYKNWELLSDDVLYRQRKRFNSPNIMLTTNQVQNYALYDIELILNRNNRSLANYGNMSFPDMALVQQTTNRLVLEEQMYDVGMLADEASTLEAGLNPEQSTIYHKILEAVENRAGGVFFIYGSGGTGKTYLWSTLISRLRSEGRIVIAVASSGIAALLLHCGRTAHSRFSIPIHLNENSCCRIMQGSDLAFLLQQASLIIWDEAPMVHRHAFEAVDRTLRDIMQTNDKPFGGKTVVLGGDFRQILLVVPRKGRAEIVDASVNRSPKIWPHCTVFKLTTNMRLRGSSDIVGLEEMQNFSKWVLDVGDGQIHATAKTGEDEANWIQIPPDLLVKDHPDKKAALVEEIYPDLLHRYTDIKYLAERAILAPKNDCVDDINNYILSMIHREEGVYKSVDRVSPLANRTSVDEDLYPTEFLNTLQFLGIPNHEIRLKVGCPIILLRNINQVEGLCNGTRLIITRLEQIVIEAQVVTGTNVGRRVSIPRVEITPANHTLPFTMKRRQFPVKAHKTNNAGAKTKLPMVNNPSIRDNDIIFGHSLTTLTGNLTSNIMSNDGRLIITSVTHHDNGNDVLSVSSSVTGVQKLTFKRLCPLLTHHCLQ</sequence>
<feature type="domain" description="DNA helicase Pif1-like DEAD-box helicase" evidence="2">
    <location>
        <begin position="720"/>
        <end position="938"/>
    </location>
</feature>
<keyword evidence="1" id="KW-0234">DNA repair</keyword>
<keyword evidence="1" id="KW-0233">DNA recombination</keyword>
<comment type="catalytic activity">
    <reaction evidence="1">
        <text>ATP + H2O = ADP + phosphate + H(+)</text>
        <dbReference type="Rhea" id="RHEA:13065"/>
        <dbReference type="ChEBI" id="CHEBI:15377"/>
        <dbReference type="ChEBI" id="CHEBI:15378"/>
        <dbReference type="ChEBI" id="CHEBI:30616"/>
        <dbReference type="ChEBI" id="CHEBI:43474"/>
        <dbReference type="ChEBI" id="CHEBI:456216"/>
        <dbReference type="EC" id="5.6.2.3"/>
    </reaction>
</comment>
<dbReference type="SUPFAM" id="SSF52540">
    <property type="entry name" value="P-loop containing nucleoside triphosphate hydrolases"/>
    <property type="match status" value="2"/>
</dbReference>
<keyword evidence="5" id="KW-1185">Reference proteome</keyword>
<dbReference type="Pfam" id="PF14214">
    <property type="entry name" value="Helitron_like_N"/>
    <property type="match status" value="1"/>
</dbReference>
<dbReference type="PANTHER" id="PTHR10492">
    <property type="match status" value="1"/>
</dbReference>
<proteinExistence type="inferred from homology"/>
<dbReference type="Gene3D" id="3.40.50.300">
    <property type="entry name" value="P-loop containing nucleotide triphosphate hydrolases"/>
    <property type="match status" value="1"/>
</dbReference>
<keyword evidence="1" id="KW-0378">Hydrolase</keyword>
<accession>A0ABM3QQ28</accession>
<dbReference type="InterPro" id="IPR049163">
    <property type="entry name" value="Pif1-like_2B_dom"/>
</dbReference>
<evidence type="ECO:0000259" key="2">
    <source>
        <dbReference type="Pfam" id="PF05970"/>
    </source>
</evidence>
<dbReference type="InterPro" id="IPR027417">
    <property type="entry name" value="P-loop_NTPase"/>
</dbReference>
<keyword evidence="1" id="KW-0547">Nucleotide-binding</keyword>